<name>H3KE84_9BURK</name>
<evidence type="ECO:0000256" key="1">
    <source>
        <dbReference type="SAM" id="MobiDB-lite"/>
    </source>
</evidence>
<dbReference type="Gene3D" id="3.10.129.10">
    <property type="entry name" value="Hotdog Thioesterase"/>
    <property type="match status" value="1"/>
</dbReference>
<accession>H3KE84</accession>
<dbReference type="RefSeq" id="WP_008541841.1">
    <property type="nucleotide sequence ID" value="NZ_JH604942.1"/>
</dbReference>
<dbReference type="PIRSF" id="PIRSF020565">
    <property type="entry name" value="3Ho_Ac_ACP_DH_prd"/>
    <property type="match status" value="1"/>
</dbReference>
<evidence type="ECO:0000313" key="2">
    <source>
        <dbReference type="EMBL" id="EHY31583.1"/>
    </source>
</evidence>
<dbReference type="SUPFAM" id="SSF54637">
    <property type="entry name" value="Thioesterase/thiol ester dehydrase-isomerase"/>
    <property type="match status" value="1"/>
</dbReference>
<evidence type="ECO:0000313" key="3">
    <source>
        <dbReference type="Proteomes" id="UP000004956"/>
    </source>
</evidence>
<keyword evidence="3" id="KW-1185">Reference proteome</keyword>
<gene>
    <name evidence="2" type="ORF">HMPREF9440_01048</name>
</gene>
<dbReference type="AlphaFoldDB" id="H3KE84"/>
<organism evidence="2 3">
    <name type="scientific">Sutterella parvirubra YIT 11816</name>
    <dbReference type="NCBI Taxonomy" id="762967"/>
    <lineage>
        <taxon>Bacteria</taxon>
        <taxon>Pseudomonadati</taxon>
        <taxon>Pseudomonadota</taxon>
        <taxon>Betaproteobacteria</taxon>
        <taxon>Burkholderiales</taxon>
        <taxon>Sutterellaceae</taxon>
        <taxon>Sutterella</taxon>
    </lineage>
</organism>
<proteinExistence type="predicted"/>
<dbReference type="STRING" id="762967.HMPREF9440_01048"/>
<dbReference type="HOGENOM" id="CLU_116661_1_0_4"/>
<dbReference type="PATRIC" id="fig|762967.3.peg.833"/>
<dbReference type="InterPro" id="IPR016776">
    <property type="entry name" value="ApeP-like_dehydratase"/>
</dbReference>
<dbReference type="Pfam" id="PF22817">
    <property type="entry name" value="ApeP-like"/>
    <property type="match status" value="1"/>
</dbReference>
<dbReference type="Proteomes" id="UP000004956">
    <property type="component" value="Unassembled WGS sequence"/>
</dbReference>
<feature type="region of interest" description="Disordered" evidence="1">
    <location>
        <begin position="1"/>
        <end position="26"/>
    </location>
</feature>
<sequence>MTEERITAASAASAEQPEELGPGTPASELLPHRFGMLLLDELVEADETGLTARAAVRGEDDLFTADGRMGSWVLLEYMAQGMAMWISWNARREGKPVPVGFLLGTRKMELLRPDLPVGTVVTVRAEPLYVSREDRLAQFDCRVLVGDETVATAKLNAFEPEDPATLLETLKAGGKPS</sequence>
<dbReference type="EMBL" id="AFBQ01000141">
    <property type="protein sequence ID" value="EHY31583.1"/>
    <property type="molecule type" value="Genomic_DNA"/>
</dbReference>
<comment type="caution">
    <text evidence="2">The sequence shown here is derived from an EMBL/GenBank/DDBJ whole genome shotgun (WGS) entry which is preliminary data.</text>
</comment>
<reference evidence="2 3" key="1">
    <citation type="submission" date="2011-11" db="EMBL/GenBank/DDBJ databases">
        <authorList>
            <person name="Weinstock G."/>
            <person name="Sodergren E."/>
            <person name="Clifton S."/>
            <person name="Fulton L."/>
            <person name="Fulton B."/>
            <person name="Courtney L."/>
            <person name="Fronick C."/>
            <person name="Harrison M."/>
            <person name="Strong C."/>
            <person name="Farmer C."/>
            <person name="Delahaunty K."/>
            <person name="Markovic C."/>
            <person name="Hall O."/>
            <person name="Minx P."/>
            <person name="Tomlinson C."/>
            <person name="Mitreva M."/>
            <person name="Hou S."/>
            <person name="Chen J."/>
            <person name="Wollam A."/>
            <person name="Pepin K.H."/>
            <person name="Johnson M."/>
            <person name="Bhonagiri V."/>
            <person name="Zhang X."/>
            <person name="Suruliraj S."/>
            <person name="Warren W."/>
            <person name="Chinwalla A."/>
            <person name="Mardis E.R."/>
            <person name="Wilson R.K."/>
        </authorList>
    </citation>
    <scope>NUCLEOTIDE SEQUENCE [LARGE SCALE GENOMIC DNA]</scope>
    <source>
        <strain evidence="2 3">YIT 11816</strain>
    </source>
</reference>
<protein>
    <submittedName>
        <fullName evidence="2">FabA-like domain protein</fullName>
    </submittedName>
</protein>
<dbReference type="InterPro" id="IPR029069">
    <property type="entry name" value="HotDog_dom_sf"/>
</dbReference>
<dbReference type="OrthoDB" id="9800188at2"/>